<organism evidence="4 5">
    <name type="scientific">Rhododendron griersonianum</name>
    <dbReference type="NCBI Taxonomy" id="479676"/>
    <lineage>
        <taxon>Eukaryota</taxon>
        <taxon>Viridiplantae</taxon>
        <taxon>Streptophyta</taxon>
        <taxon>Embryophyta</taxon>
        <taxon>Tracheophyta</taxon>
        <taxon>Spermatophyta</taxon>
        <taxon>Magnoliopsida</taxon>
        <taxon>eudicotyledons</taxon>
        <taxon>Gunneridae</taxon>
        <taxon>Pentapetalae</taxon>
        <taxon>asterids</taxon>
        <taxon>Ericales</taxon>
        <taxon>Ericaceae</taxon>
        <taxon>Ericoideae</taxon>
        <taxon>Rhodoreae</taxon>
        <taxon>Rhododendron</taxon>
    </lineage>
</organism>
<dbReference type="Proteomes" id="UP000823749">
    <property type="component" value="Chromosome 8"/>
</dbReference>
<comment type="similarity">
    <text evidence="1">Belongs to the CWC15 family.</text>
</comment>
<comment type="caution">
    <text evidence="4">The sequence shown here is derived from an EMBL/GenBank/DDBJ whole genome shotgun (WGS) entry which is preliminary data.</text>
</comment>
<dbReference type="PANTHER" id="PTHR12718">
    <property type="entry name" value="CELL CYCLE CONTROL PROTEIN CWF15"/>
    <property type="match status" value="1"/>
</dbReference>
<keyword evidence="3" id="KW-0508">mRNA splicing</keyword>
<evidence type="ECO:0000313" key="4">
    <source>
        <dbReference type="EMBL" id="KAG5536339.1"/>
    </source>
</evidence>
<dbReference type="InterPro" id="IPR006973">
    <property type="entry name" value="Cwf_Cwc_15"/>
</dbReference>
<dbReference type="EMBL" id="JACTNZ010000008">
    <property type="protein sequence ID" value="KAG5536339.1"/>
    <property type="molecule type" value="Genomic_DNA"/>
</dbReference>
<evidence type="ECO:0000256" key="3">
    <source>
        <dbReference type="ARBA" id="ARBA00023187"/>
    </source>
</evidence>
<dbReference type="PANTHER" id="PTHR12718:SF2">
    <property type="entry name" value="SPLICEOSOME-ASSOCIATED PROTEIN CWC15 HOMOLOG"/>
    <property type="match status" value="1"/>
</dbReference>
<evidence type="ECO:0000256" key="1">
    <source>
        <dbReference type="ARBA" id="ARBA00006644"/>
    </source>
</evidence>
<dbReference type="GO" id="GO:0071013">
    <property type="term" value="C:catalytic step 2 spliceosome"/>
    <property type="evidence" value="ECO:0007669"/>
    <property type="project" value="TreeGrafter"/>
</dbReference>
<accession>A0AAV6J9W5</accession>
<dbReference type="GO" id="GO:0045292">
    <property type="term" value="P:mRNA cis splicing, via spliceosome"/>
    <property type="evidence" value="ECO:0007669"/>
    <property type="project" value="TreeGrafter"/>
</dbReference>
<name>A0AAV6J9W5_9ERIC</name>
<evidence type="ECO:0000256" key="2">
    <source>
        <dbReference type="ARBA" id="ARBA00022664"/>
    </source>
</evidence>
<keyword evidence="2" id="KW-0507">mRNA processing</keyword>
<dbReference type="GO" id="GO:0003723">
    <property type="term" value="F:RNA binding"/>
    <property type="evidence" value="ECO:0007669"/>
    <property type="project" value="TreeGrafter"/>
</dbReference>
<proteinExistence type="inferred from homology"/>
<keyword evidence="5" id="KW-1185">Reference proteome</keyword>
<evidence type="ECO:0000313" key="5">
    <source>
        <dbReference type="Proteomes" id="UP000823749"/>
    </source>
</evidence>
<dbReference type="Pfam" id="PF04889">
    <property type="entry name" value="Cwf_Cwc_15"/>
    <property type="match status" value="1"/>
</dbReference>
<gene>
    <name evidence="4" type="ORF">RHGRI_023946</name>
</gene>
<dbReference type="AlphaFoldDB" id="A0AAV6J9W5"/>
<sequence>MRDILVEKSLEVRVMIGSDGGSRLSKRQSMVSSFFQPEGHDTNDELQKRNLREELEERSADIFHQRTSPMVMIEIVEKEATFYWKELVEVTLELDNGSIFVCSIMQASNHIPPAGEETATNGDGGDNLFVRSLLTSSARNCRGVISRRAAAGVRPWRLKNKTETQSNGFELLKRLISKMTEKADANEIWYWGFPKWDDDVVFNSQACGESKTPKRFINDTIRSDFHQKFLQKYMK</sequence>
<protein>
    <submittedName>
        <fullName evidence="4">Uncharacterized protein</fullName>
    </submittedName>
</protein>
<reference evidence="4" key="1">
    <citation type="submission" date="2020-08" db="EMBL/GenBank/DDBJ databases">
        <title>Plant Genome Project.</title>
        <authorList>
            <person name="Zhang R.-G."/>
        </authorList>
    </citation>
    <scope>NUCLEOTIDE SEQUENCE</scope>
    <source>
        <strain evidence="4">WSP0</strain>
        <tissue evidence="4">Leaf</tissue>
    </source>
</reference>